<proteinExistence type="predicted"/>
<feature type="compositionally biased region" description="Pro residues" evidence="1">
    <location>
        <begin position="114"/>
        <end position="127"/>
    </location>
</feature>
<organism evidence="2 3">
    <name type="scientific">Hibiscus sabdariffa</name>
    <name type="common">roselle</name>
    <dbReference type="NCBI Taxonomy" id="183260"/>
    <lineage>
        <taxon>Eukaryota</taxon>
        <taxon>Viridiplantae</taxon>
        <taxon>Streptophyta</taxon>
        <taxon>Embryophyta</taxon>
        <taxon>Tracheophyta</taxon>
        <taxon>Spermatophyta</taxon>
        <taxon>Magnoliopsida</taxon>
        <taxon>eudicotyledons</taxon>
        <taxon>Gunneridae</taxon>
        <taxon>Pentapetalae</taxon>
        <taxon>rosids</taxon>
        <taxon>malvids</taxon>
        <taxon>Malvales</taxon>
        <taxon>Malvaceae</taxon>
        <taxon>Malvoideae</taxon>
        <taxon>Hibiscus</taxon>
    </lineage>
</organism>
<accession>A0ABR2E8F5</accession>
<name>A0ABR2E8F5_9ROSI</name>
<evidence type="ECO:0000256" key="1">
    <source>
        <dbReference type="SAM" id="MobiDB-lite"/>
    </source>
</evidence>
<evidence type="ECO:0000313" key="2">
    <source>
        <dbReference type="EMBL" id="KAK8554135.1"/>
    </source>
</evidence>
<evidence type="ECO:0000313" key="3">
    <source>
        <dbReference type="Proteomes" id="UP001472677"/>
    </source>
</evidence>
<protein>
    <submittedName>
        <fullName evidence="2">Uncharacterized protein</fullName>
    </submittedName>
</protein>
<feature type="region of interest" description="Disordered" evidence="1">
    <location>
        <begin position="1"/>
        <end position="58"/>
    </location>
</feature>
<comment type="caution">
    <text evidence="2">The sequence shown here is derived from an EMBL/GenBank/DDBJ whole genome shotgun (WGS) entry which is preliminary data.</text>
</comment>
<gene>
    <name evidence="2" type="ORF">V6N12_031108</name>
</gene>
<reference evidence="2 3" key="1">
    <citation type="journal article" date="2024" name="G3 (Bethesda)">
        <title>Genome assembly of Hibiscus sabdariffa L. provides insights into metabolisms of medicinal natural products.</title>
        <authorList>
            <person name="Kim T."/>
        </authorList>
    </citation>
    <scope>NUCLEOTIDE SEQUENCE [LARGE SCALE GENOMIC DNA]</scope>
    <source>
        <strain evidence="2">TK-2024</strain>
        <tissue evidence="2">Old leaves</tissue>
    </source>
</reference>
<sequence>MVQPGKADPKIPPAVVQPGKADPKIPPAVVQPGEPDPKTLPAGADNKGRPSAVPADDPNADFNFPIEKLFLLRPALYAHQNAHYRLMQEPVRISSFVLANMLNSPAPLKNRPSLVPPPPAAPTPPRSADPRRVRINVSTNHPCAAGANPRVHPNPRKQKEPVKASVGEEEEVNSYDIRPRKVPRYHHPYEMSYYYNKGHNPLHGDLPTDLLGEWIPIYRFGHHGQLGSSSGRVLPNPAPITRNNPVEQREAAAPAPAPAHSGVSSSDSCEAMDLNLKLGF</sequence>
<keyword evidence="3" id="KW-1185">Reference proteome</keyword>
<dbReference type="Proteomes" id="UP001472677">
    <property type="component" value="Unassembled WGS sequence"/>
</dbReference>
<feature type="region of interest" description="Disordered" evidence="1">
    <location>
        <begin position="230"/>
        <end position="269"/>
    </location>
</feature>
<dbReference type="EMBL" id="JBBPBM010000019">
    <property type="protein sequence ID" value="KAK8554135.1"/>
    <property type="molecule type" value="Genomic_DNA"/>
</dbReference>
<feature type="region of interest" description="Disordered" evidence="1">
    <location>
        <begin position="106"/>
        <end position="173"/>
    </location>
</feature>